<evidence type="ECO:0000256" key="5">
    <source>
        <dbReference type="SAM" id="MobiDB-lite"/>
    </source>
</evidence>
<proteinExistence type="predicted"/>
<reference evidence="8" key="1">
    <citation type="submission" date="2023-07" db="EMBL/GenBank/DDBJ databases">
        <title>30 novel species of actinomycetes from the DSMZ collection.</title>
        <authorList>
            <person name="Nouioui I."/>
        </authorList>
    </citation>
    <scope>NUCLEOTIDE SEQUENCE [LARGE SCALE GENOMIC DNA]</scope>
    <source>
        <strain evidence="8">DSM 41770</strain>
    </source>
</reference>
<dbReference type="SUPFAM" id="SSF46689">
    <property type="entry name" value="Homeodomain-like"/>
    <property type="match status" value="1"/>
</dbReference>
<dbReference type="PANTHER" id="PTHR30055:SF148">
    <property type="entry name" value="TETR-FAMILY TRANSCRIPTIONAL REGULATOR"/>
    <property type="match status" value="1"/>
</dbReference>
<feature type="DNA-binding region" description="H-T-H motif" evidence="4">
    <location>
        <begin position="35"/>
        <end position="54"/>
    </location>
</feature>
<evidence type="ECO:0000313" key="8">
    <source>
        <dbReference type="Proteomes" id="UP001183777"/>
    </source>
</evidence>
<dbReference type="Pfam" id="PF00440">
    <property type="entry name" value="TetR_N"/>
    <property type="match status" value="1"/>
</dbReference>
<evidence type="ECO:0000313" key="7">
    <source>
        <dbReference type="EMBL" id="MDT0428281.1"/>
    </source>
</evidence>
<keyword evidence="8" id="KW-1185">Reference proteome</keyword>
<keyword evidence="2 4" id="KW-0238">DNA-binding</keyword>
<evidence type="ECO:0000256" key="4">
    <source>
        <dbReference type="PROSITE-ProRule" id="PRU00335"/>
    </source>
</evidence>
<keyword evidence="3" id="KW-0804">Transcription</keyword>
<dbReference type="InterPro" id="IPR050109">
    <property type="entry name" value="HTH-type_TetR-like_transc_reg"/>
</dbReference>
<dbReference type="InterPro" id="IPR001647">
    <property type="entry name" value="HTH_TetR"/>
</dbReference>
<organism evidence="7 8">
    <name type="scientific">Streptomyces salyersiae</name>
    <dbReference type="NCBI Taxonomy" id="3075530"/>
    <lineage>
        <taxon>Bacteria</taxon>
        <taxon>Bacillati</taxon>
        <taxon>Actinomycetota</taxon>
        <taxon>Actinomycetes</taxon>
        <taxon>Kitasatosporales</taxon>
        <taxon>Streptomycetaceae</taxon>
        <taxon>Streptomyces</taxon>
    </lineage>
</organism>
<feature type="region of interest" description="Disordered" evidence="5">
    <location>
        <begin position="194"/>
        <end position="215"/>
    </location>
</feature>
<evidence type="ECO:0000256" key="2">
    <source>
        <dbReference type="ARBA" id="ARBA00023125"/>
    </source>
</evidence>
<dbReference type="InterPro" id="IPR009057">
    <property type="entry name" value="Homeodomain-like_sf"/>
</dbReference>
<dbReference type="EMBL" id="JAVREX010000004">
    <property type="protein sequence ID" value="MDT0428281.1"/>
    <property type="molecule type" value="Genomic_DNA"/>
</dbReference>
<gene>
    <name evidence="7" type="ORF">RM649_11575</name>
</gene>
<dbReference type="PANTHER" id="PTHR30055">
    <property type="entry name" value="HTH-TYPE TRANSCRIPTIONAL REGULATOR RUTR"/>
    <property type="match status" value="1"/>
</dbReference>
<dbReference type="SUPFAM" id="SSF48498">
    <property type="entry name" value="Tetracyclin repressor-like, C-terminal domain"/>
    <property type="match status" value="1"/>
</dbReference>
<dbReference type="PRINTS" id="PR00455">
    <property type="entry name" value="HTHTETR"/>
</dbReference>
<feature type="domain" description="HTH tetR-type" evidence="6">
    <location>
        <begin position="12"/>
        <end position="72"/>
    </location>
</feature>
<protein>
    <submittedName>
        <fullName evidence="7">TetR/AcrR family transcriptional regulator</fullName>
    </submittedName>
</protein>
<dbReference type="Gene3D" id="1.10.357.10">
    <property type="entry name" value="Tetracycline Repressor, domain 2"/>
    <property type="match status" value="1"/>
</dbReference>
<dbReference type="PROSITE" id="PS50977">
    <property type="entry name" value="HTH_TETR_2"/>
    <property type="match status" value="1"/>
</dbReference>
<evidence type="ECO:0000256" key="1">
    <source>
        <dbReference type="ARBA" id="ARBA00023015"/>
    </source>
</evidence>
<evidence type="ECO:0000259" key="6">
    <source>
        <dbReference type="PROSITE" id="PS50977"/>
    </source>
</evidence>
<sequence>MITSQSSLRRSERSRRATLDAALELCTEKGYGRVTVEAIAARAGVSKKTIYRWWSSKGAVLLEAFVDAFVGATPFVDTGDIALDLRTHINSAVKLTSTPPYGPAYAGILSEMHYDDALAEAVQEQLVGPRFAAAEARLAKAQEQGQVPAGADLPLAVEMLYGPVYYRHVLRKPPQDEATVATLVDHVLRSLGAAPDGPRGALPGTVPRPASGDLS</sequence>
<dbReference type="Proteomes" id="UP001183777">
    <property type="component" value="Unassembled WGS sequence"/>
</dbReference>
<comment type="caution">
    <text evidence="7">The sequence shown here is derived from an EMBL/GenBank/DDBJ whole genome shotgun (WGS) entry which is preliminary data.</text>
</comment>
<dbReference type="RefSeq" id="WP_200693257.1">
    <property type="nucleotide sequence ID" value="NZ_JAVREX010000004.1"/>
</dbReference>
<accession>A0ABU2RHF7</accession>
<dbReference type="InterPro" id="IPR036271">
    <property type="entry name" value="Tet_transcr_reg_TetR-rel_C_sf"/>
</dbReference>
<dbReference type="Pfam" id="PF16859">
    <property type="entry name" value="TetR_C_11"/>
    <property type="match status" value="1"/>
</dbReference>
<keyword evidence="1" id="KW-0805">Transcription regulation</keyword>
<evidence type="ECO:0000256" key="3">
    <source>
        <dbReference type="ARBA" id="ARBA00023163"/>
    </source>
</evidence>
<name>A0ABU2RHF7_9ACTN</name>
<dbReference type="InterPro" id="IPR011075">
    <property type="entry name" value="TetR_C"/>
</dbReference>
<dbReference type="Gene3D" id="1.10.10.60">
    <property type="entry name" value="Homeodomain-like"/>
    <property type="match status" value="1"/>
</dbReference>